<dbReference type="EMBL" id="JACHJQ010000004">
    <property type="protein sequence ID" value="MBB4907657.1"/>
    <property type="molecule type" value="Genomic_DNA"/>
</dbReference>
<dbReference type="Proteomes" id="UP000520767">
    <property type="component" value="Unassembled WGS sequence"/>
</dbReference>
<proteinExistence type="predicted"/>
<dbReference type="RefSeq" id="WP_184811820.1">
    <property type="nucleotide sequence ID" value="NZ_JACHJQ010000004.1"/>
</dbReference>
<dbReference type="InterPro" id="IPR011009">
    <property type="entry name" value="Kinase-like_dom_sf"/>
</dbReference>
<evidence type="ECO:0000313" key="3">
    <source>
        <dbReference type="Proteomes" id="UP000520767"/>
    </source>
</evidence>
<evidence type="ECO:0000259" key="1">
    <source>
        <dbReference type="Pfam" id="PF01636"/>
    </source>
</evidence>
<organism evidence="2 3">
    <name type="scientific">Actinophytocola algeriensis</name>
    <dbReference type="NCBI Taxonomy" id="1768010"/>
    <lineage>
        <taxon>Bacteria</taxon>
        <taxon>Bacillati</taxon>
        <taxon>Actinomycetota</taxon>
        <taxon>Actinomycetes</taxon>
        <taxon>Pseudonocardiales</taxon>
        <taxon>Pseudonocardiaceae</taxon>
    </lineage>
</organism>
<comment type="caution">
    <text evidence="2">The sequence shown here is derived from an EMBL/GenBank/DDBJ whole genome shotgun (WGS) entry which is preliminary data.</text>
</comment>
<dbReference type="InterPro" id="IPR002575">
    <property type="entry name" value="Aminoglycoside_PTrfase"/>
</dbReference>
<evidence type="ECO:0000313" key="2">
    <source>
        <dbReference type="EMBL" id="MBB4907657.1"/>
    </source>
</evidence>
<accession>A0A7W7Q662</accession>
<dbReference type="Pfam" id="PF01636">
    <property type="entry name" value="APH"/>
    <property type="match status" value="1"/>
</dbReference>
<gene>
    <name evidence="2" type="ORF">FHR82_003899</name>
</gene>
<protein>
    <recommendedName>
        <fullName evidence="1">Aminoglycoside phosphotransferase domain-containing protein</fullName>
    </recommendedName>
</protein>
<dbReference type="SUPFAM" id="SSF56112">
    <property type="entry name" value="Protein kinase-like (PK-like)"/>
    <property type="match status" value="1"/>
</dbReference>
<dbReference type="AlphaFoldDB" id="A0A7W7Q662"/>
<sequence>MSTELELLSGPDAGDLLAAVLGPAGGRPLDWTVTQVDHDHTTVSYAARVEWPDGSVSHETLGAAGGPVPDGVTRLTDGRTEVGMWRFPFDPDLPGLAAACDPVRMGRLAARLGLGGTPRLEVRTYRPRRRAVVSVTTSVGTVFVKVLRPDRVEHVHDVHLRAAGAPVPAPLGWTPDGLLVLSALPGRTLRAALLAGDTDVVADDVVAVLDALPAPLARGSARRTWGQKAGHYAEVVAAVEPALARRARAVAAAVDHREPEGPHVPVHGDFYEAQLMVDAGRVTGLLDIDTAGRGERLDDAACLLAHLDVLVQIHPGLAHPGTALRARFERDLDAAALARRTAAVVLSLATGPHRVADPGWRRATGGRIALAEQWLHQQ</sequence>
<reference evidence="2 3" key="1">
    <citation type="submission" date="2020-08" db="EMBL/GenBank/DDBJ databases">
        <title>Genomic Encyclopedia of Type Strains, Phase III (KMG-III): the genomes of soil and plant-associated and newly described type strains.</title>
        <authorList>
            <person name="Whitman W."/>
        </authorList>
    </citation>
    <scope>NUCLEOTIDE SEQUENCE [LARGE SCALE GENOMIC DNA]</scope>
    <source>
        <strain evidence="2 3">CECT 8960</strain>
    </source>
</reference>
<dbReference type="Gene3D" id="3.90.1200.10">
    <property type="match status" value="1"/>
</dbReference>
<name>A0A7W7Q662_9PSEU</name>
<keyword evidence="3" id="KW-1185">Reference proteome</keyword>
<feature type="domain" description="Aminoglycoside phosphotransferase" evidence="1">
    <location>
        <begin position="132"/>
        <end position="308"/>
    </location>
</feature>